<name>V9VZU4_9RHOB</name>
<evidence type="ECO:0000313" key="3">
    <source>
        <dbReference type="Proteomes" id="UP000018780"/>
    </source>
</evidence>
<organism evidence="2 3">
    <name type="scientific">Leisingera methylohalidivorans DSM 14336</name>
    <dbReference type="NCBI Taxonomy" id="999552"/>
    <lineage>
        <taxon>Bacteria</taxon>
        <taxon>Pseudomonadati</taxon>
        <taxon>Pseudomonadota</taxon>
        <taxon>Alphaproteobacteria</taxon>
        <taxon>Rhodobacterales</taxon>
        <taxon>Roseobacteraceae</taxon>
        <taxon>Leisingera</taxon>
    </lineage>
</organism>
<sequence length="68" mass="7313">MFTRERIARFSSKAKGNFRRAGDFLLRCLAATGQAGRQIVRPLGAGADNWRRPGRGGRTGVLHSSGAA</sequence>
<keyword evidence="3" id="KW-1185">Reference proteome</keyword>
<evidence type="ECO:0000313" key="2">
    <source>
        <dbReference type="EMBL" id="AHD02895.1"/>
    </source>
</evidence>
<dbReference type="AlphaFoldDB" id="V9VZU4"/>
<dbReference type="KEGG" id="lmd:METH_04975"/>
<reference evidence="2 3" key="1">
    <citation type="submission" date="2013-09" db="EMBL/GenBank/DDBJ databases">
        <authorList>
            <consortium name="DOE Joint Genome Institute"/>
            <person name="Klenk H.-P."/>
            <person name="Huntemann M."/>
            <person name="Han J."/>
            <person name="Chen A."/>
            <person name="Kyrpides N."/>
            <person name="Mavromatis K."/>
            <person name="Markowitz V."/>
            <person name="Palaniappan K."/>
            <person name="Ivanova N."/>
            <person name="Schaumberg A."/>
            <person name="Pati A."/>
            <person name="Liolios K."/>
            <person name="Nordberg H.P."/>
            <person name="Cantor M.N."/>
            <person name="Hua S.X."/>
            <person name="Woyke T."/>
        </authorList>
    </citation>
    <scope>NUCLEOTIDE SEQUENCE [LARGE SCALE GENOMIC DNA]</scope>
    <source>
        <strain evidence="2 3">DSM 14336</strain>
    </source>
</reference>
<dbReference type="PATRIC" id="fig|999552.6.peg.993"/>
<feature type="region of interest" description="Disordered" evidence="1">
    <location>
        <begin position="45"/>
        <end position="68"/>
    </location>
</feature>
<evidence type="ECO:0000256" key="1">
    <source>
        <dbReference type="SAM" id="MobiDB-lite"/>
    </source>
</evidence>
<dbReference type="EMBL" id="CP006773">
    <property type="protein sequence ID" value="AHD02895.1"/>
    <property type="molecule type" value="Genomic_DNA"/>
</dbReference>
<accession>V9VZU4</accession>
<gene>
    <name evidence="2" type="ORF">METH_04975</name>
</gene>
<protein>
    <submittedName>
        <fullName evidence="2">Uncharacterized protein</fullName>
    </submittedName>
</protein>
<dbReference type="Proteomes" id="UP000018780">
    <property type="component" value="Chromosome"/>
</dbReference>
<proteinExistence type="predicted"/>
<dbReference type="HOGENOM" id="CLU_2788812_0_0_5"/>